<evidence type="ECO:0000256" key="2">
    <source>
        <dbReference type="SAM" id="MobiDB-lite"/>
    </source>
</evidence>
<accession>A0A7M7G8K5</accession>
<dbReference type="KEGG" id="nvi:100119812"/>
<gene>
    <name evidence="4" type="primary">100119812</name>
</gene>
<feature type="region of interest" description="Disordered" evidence="2">
    <location>
        <begin position="144"/>
        <end position="170"/>
    </location>
</feature>
<evidence type="ECO:0000313" key="4">
    <source>
        <dbReference type="EnsemblMetazoa" id="XP_001603528"/>
    </source>
</evidence>
<dbReference type="GO" id="GO:0005829">
    <property type="term" value="C:cytosol"/>
    <property type="evidence" value="ECO:0007669"/>
    <property type="project" value="TreeGrafter"/>
</dbReference>
<evidence type="ECO:0000259" key="3">
    <source>
        <dbReference type="PROSITE" id="PS51203"/>
    </source>
</evidence>
<reference evidence="4" key="1">
    <citation type="submission" date="2021-01" db="UniProtKB">
        <authorList>
            <consortium name="EnsemblMetazoa"/>
        </authorList>
    </citation>
    <scope>IDENTIFICATION</scope>
</reference>
<dbReference type="InterPro" id="IPR045250">
    <property type="entry name" value="p23-like"/>
</dbReference>
<dbReference type="PROSITE" id="PS51203">
    <property type="entry name" value="CS"/>
    <property type="match status" value="1"/>
</dbReference>
<dbReference type="AlphaFoldDB" id="A0A7M7G8K5"/>
<dbReference type="PANTHER" id="PTHR22932">
    <property type="entry name" value="TELOMERASE-BINDING PROTEIN P23 HSP90 CO-CHAPERONE"/>
    <property type="match status" value="1"/>
</dbReference>
<name>A0A7M7G8K5_NASVI</name>
<dbReference type="PANTHER" id="PTHR22932:SF1">
    <property type="entry name" value="CO-CHAPERONE PROTEIN DAF-41"/>
    <property type="match status" value="1"/>
</dbReference>
<sequence>MTNAALCPNLISNYRTPKIFWYQTDNAVFIRIILTDVEKYSIRVDCDTFKFSTTLNGNKYFVGLKLCGTVVADKTSHEKLGREIKVCLIKAHKWTDWPRLQMNKEKTTFICMDPDHIVKKKSWDDPFANLAERETFDEYKKRMNITNIPPPESSTSGSESDDEKYIGYDY</sequence>
<dbReference type="SMR" id="A0A7M7G8K5"/>
<dbReference type="InterPro" id="IPR008978">
    <property type="entry name" value="HSP20-like_chaperone"/>
</dbReference>
<dbReference type="InterPro" id="IPR007052">
    <property type="entry name" value="CS_dom"/>
</dbReference>
<dbReference type="Pfam" id="PF04969">
    <property type="entry name" value="CS"/>
    <property type="match status" value="1"/>
</dbReference>
<dbReference type="GO" id="GO:0051131">
    <property type="term" value="P:chaperone-mediated protein complex assembly"/>
    <property type="evidence" value="ECO:0007669"/>
    <property type="project" value="TreeGrafter"/>
</dbReference>
<keyword evidence="5" id="KW-1185">Reference proteome</keyword>
<proteinExistence type="inferred from homology"/>
<dbReference type="Gene3D" id="2.60.40.790">
    <property type="match status" value="1"/>
</dbReference>
<protein>
    <recommendedName>
        <fullName evidence="3">CS domain-containing protein</fullName>
    </recommendedName>
</protein>
<evidence type="ECO:0000313" key="5">
    <source>
        <dbReference type="Proteomes" id="UP000002358"/>
    </source>
</evidence>
<dbReference type="InParanoid" id="A0A7M7G8K5"/>
<dbReference type="GO" id="GO:0051087">
    <property type="term" value="F:protein-folding chaperone binding"/>
    <property type="evidence" value="ECO:0007669"/>
    <property type="project" value="TreeGrafter"/>
</dbReference>
<dbReference type="Proteomes" id="UP000002358">
    <property type="component" value="Chromosome 2"/>
</dbReference>
<dbReference type="GO" id="GO:0006457">
    <property type="term" value="P:protein folding"/>
    <property type="evidence" value="ECO:0007669"/>
    <property type="project" value="TreeGrafter"/>
</dbReference>
<feature type="domain" description="CS" evidence="3">
    <location>
        <begin position="14"/>
        <end position="101"/>
    </location>
</feature>
<dbReference type="SUPFAM" id="SSF49764">
    <property type="entry name" value="HSP20-like chaperones"/>
    <property type="match status" value="1"/>
</dbReference>
<evidence type="ECO:0000256" key="1">
    <source>
        <dbReference type="ARBA" id="ARBA00025733"/>
    </source>
</evidence>
<dbReference type="EnsemblMetazoa" id="XM_001603478">
    <property type="protein sequence ID" value="XP_001603528"/>
    <property type="gene ID" value="LOC100119812"/>
</dbReference>
<comment type="similarity">
    <text evidence="1">Belongs to the p23/wos2 family.</text>
</comment>
<dbReference type="GO" id="GO:0005634">
    <property type="term" value="C:nucleus"/>
    <property type="evidence" value="ECO:0007669"/>
    <property type="project" value="TreeGrafter"/>
</dbReference>
<dbReference type="GO" id="GO:0051879">
    <property type="term" value="F:Hsp90 protein binding"/>
    <property type="evidence" value="ECO:0007669"/>
    <property type="project" value="InterPro"/>
</dbReference>
<dbReference type="OrthoDB" id="249932at2759"/>
<dbReference type="OMA" id="LIKAHKW"/>
<dbReference type="CDD" id="cd06463">
    <property type="entry name" value="p23_like"/>
    <property type="match status" value="1"/>
</dbReference>
<organism evidence="4 5">
    <name type="scientific">Nasonia vitripennis</name>
    <name type="common">Parasitic wasp</name>
    <dbReference type="NCBI Taxonomy" id="7425"/>
    <lineage>
        <taxon>Eukaryota</taxon>
        <taxon>Metazoa</taxon>
        <taxon>Ecdysozoa</taxon>
        <taxon>Arthropoda</taxon>
        <taxon>Hexapoda</taxon>
        <taxon>Insecta</taxon>
        <taxon>Pterygota</taxon>
        <taxon>Neoptera</taxon>
        <taxon>Endopterygota</taxon>
        <taxon>Hymenoptera</taxon>
        <taxon>Apocrita</taxon>
        <taxon>Proctotrupomorpha</taxon>
        <taxon>Chalcidoidea</taxon>
        <taxon>Pteromalidae</taxon>
        <taxon>Pteromalinae</taxon>
        <taxon>Nasonia</taxon>
    </lineage>
</organism>